<dbReference type="EMBL" id="AP018448">
    <property type="protein sequence ID" value="BBC29997.1"/>
    <property type="molecule type" value="Genomic_DNA"/>
</dbReference>
<gene>
    <name evidence="1" type="ORF">SGFS_012910</name>
</gene>
<organism evidence="1 2">
    <name type="scientific">Streptomyces graminofaciens</name>
    <dbReference type="NCBI Taxonomy" id="68212"/>
    <lineage>
        <taxon>Bacteria</taxon>
        <taxon>Bacillati</taxon>
        <taxon>Actinomycetota</taxon>
        <taxon>Actinomycetes</taxon>
        <taxon>Kitasatosporales</taxon>
        <taxon>Streptomycetaceae</taxon>
        <taxon>Streptomyces</taxon>
    </lineage>
</organism>
<dbReference type="RefSeq" id="WP_286248282.1">
    <property type="nucleotide sequence ID" value="NZ_AP018448.1"/>
</dbReference>
<evidence type="ECO:0000313" key="1">
    <source>
        <dbReference type="EMBL" id="BBC29997.1"/>
    </source>
</evidence>
<reference evidence="1 2" key="2">
    <citation type="journal article" date="2023" name="ChemBioChem">
        <title>Acyltransferase Domain Exchange between Two Independent Type I Polyketide Synthases in the Same Producer Strain of Macrolide Antibiotics.</title>
        <authorList>
            <person name="Kudo F."/>
            <person name="Kishikawa K."/>
            <person name="Tsuboi K."/>
            <person name="Kido T."/>
            <person name="Usui T."/>
            <person name="Hashimoto J."/>
            <person name="Shin-Ya K."/>
            <person name="Miyanaga A."/>
            <person name="Eguchi T."/>
        </authorList>
    </citation>
    <scope>NUCLEOTIDE SEQUENCE [LARGE SCALE GENOMIC DNA]</scope>
    <source>
        <strain evidence="1 2">A-8890</strain>
    </source>
</reference>
<evidence type="ECO:0000313" key="2">
    <source>
        <dbReference type="Proteomes" id="UP001321542"/>
    </source>
</evidence>
<sequence length="138" mass="14751">MSTPPAVLPHRDAVKAALEAGGLTVGLGGAPPTAPPNGTTTEYVALYVAPGRSVPESLADARLDFDTVFQVTCVGKTEERCLWVADKARRALHGTLTVDGRRAWRPEELGGPPVQRDDDVSPPLYFVPVQYRLMSTPA</sequence>
<proteinExistence type="predicted"/>
<protein>
    <recommendedName>
        <fullName evidence="3">Tail terminator</fullName>
    </recommendedName>
</protein>
<dbReference type="Proteomes" id="UP001321542">
    <property type="component" value="Chromosome"/>
</dbReference>
<accession>A0ABN5V9M3</accession>
<keyword evidence="2" id="KW-1185">Reference proteome</keyword>
<evidence type="ECO:0008006" key="3">
    <source>
        <dbReference type="Google" id="ProtNLM"/>
    </source>
</evidence>
<name>A0ABN5V9M3_9ACTN</name>
<reference evidence="1 2" key="1">
    <citation type="journal article" date="2010" name="ChemBioChem">
        <title>Cloning and characterization of the biosynthetic gene cluster of 16-membered macrolide antibiotic FD-891: involvement of a dual functional cytochrome P450 monooxygenase catalyzing epoxidation and hydroxylation.</title>
        <authorList>
            <person name="Kudo F."/>
            <person name="Motegi A."/>
            <person name="Mizoue K."/>
            <person name="Eguchi T."/>
        </authorList>
    </citation>
    <scope>NUCLEOTIDE SEQUENCE [LARGE SCALE GENOMIC DNA]</scope>
    <source>
        <strain evidence="1 2">A-8890</strain>
    </source>
</reference>